<proteinExistence type="predicted"/>
<reference evidence="1" key="2">
    <citation type="submission" date="2020-09" db="EMBL/GenBank/DDBJ databases">
        <authorList>
            <person name="Sun Q."/>
            <person name="Ohkuma M."/>
        </authorList>
    </citation>
    <scope>NUCLEOTIDE SEQUENCE</scope>
    <source>
        <strain evidence="1">JCM 4790</strain>
    </source>
</reference>
<dbReference type="RefSeq" id="WP_190191597.1">
    <property type="nucleotide sequence ID" value="NZ_BMVU01000018.1"/>
</dbReference>
<evidence type="ECO:0000313" key="1">
    <source>
        <dbReference type="EMBL" id="GGX81365.1"/>
    </source>
</evidence>
<dbReference type="EMBL" id="BMVU01000018">
    <property type="protein sequence ID" value="GGX81365.1"/>
    <property type="molecule type" value="Genomic_DNA"/>
</dbReference>
<name>A0A918NMP8_9ACTN</name>
<keyword evidence="2" id="KW-1185">Reference proteome</keyword>
<organism evidence="1 2">
    <name type="scientific">Streptomyces minutiscleroticus</name>
    <dbReference type="NCBI Taxonomy" id="68238"/>
    <lineage>
        <taxon>Bacteria</taxon>
        <taxon>Bacillati</taxon>
        <taxon>Actinomycetota</taxon>
        <taxon>Actinomycetes</taxon>
        <taxon>Kitasatosporales</taxon>
        <taxon>Streptomycetaceae</taxon>
        <taxon>Streptomyces</taxon>
    </lineage>
</organism>
<comment type="caution">
    <text evidence="1">The sequence shown here is derived from an EMBL/GenBank/DDBJ whole genome shotgun (WGS) entry which is preliminary data.</text>
</comment>
<dbReference type="AlphaFoldDB" id="A0A918NMP8"/>
<accession>A0A918NMP8</accession>
<sequence>MVNPNACNPTHNPDGHDLGTCPVCGYETFCLEGPTPISVRVGYRQRLLCTCTRTPDTAEEEALAEHLVWIMGK</sequence>
<dbReference type="Proteomes" id="UP000619244">
    <property type="component" value="Unassembled WGS sequence"/>
</dbReference>
<evidence type="ECO:0000313" key="2">
    <source>
        <dbReference type="Proteomes" id="UP000619244"/>
    </source>
</evidence>
<gene>
    <name evidence="1" type="ORF">GCM10010358_39650</name>
</gene>
<protein>
    <submittedName>
        <fullName evidence="1">Uncharacterized protein</fullName>
    </submittedName>
</protein>
<reference evidence="1" key="1">
    <citation type="journal article" date="2014" name="Int. J. Syst. Evol. Microbiol.">
        <title>Complete genome sequence of Corynebacterium casei LMG S-19264T (=DSM 44701T), isolated from a smear-ripened cheese.</title>
        <authorList>
            <consortium name="US DOE Joint Genome Institute (JGI-PGF)"/>
            <person name="Walter F."/>
            <person name="Albersmeier A."/>
            <person name="Kalinowski J."/>
            <person name="Ruckert C."/>
        </authorList>
    </citation>
    <scope>NUCLEOTIDE SEQUENCE</scope>
    <source>
        <strain evidence="1">JCM 4790</strain>
    </source>
</reference>